<reference evidence="2" key="1">
    <citation type="submission" date="2022-06" db="EMBL/GenBank/DDBJ databases">
        <title>Uncovering the hologenomic basis of an extraordinary plant invasion.</title>
        <authorList>
            <person name="Bieker V.C."/>
            <person name="Martin M.D."/>
            <person name="Gilbert T."/>
            <person name="Hodgins K."/>
            <person name="Battlay P."/>
            <person name="Petersen B."/>
            <person name="Wilson J."/>
        </authorList>
    </citation>
    <scope>NUCLEOTIDE SEQUENCE</scope>
    <source>
        <strain evidence="2">AA19_3_7</strain>
        <tissue evidence="2">Leaf</tissue>
    </source>
</reference>
<dbReference type="EMBL" id="JAMZMK010011105">
    <property type="protein sequence ID" value="KAI7728955.1"/>
    <property type="molecule type" value="Genomic_DNA"/>
</dbReference>
<name>A0AAD5BT21_AMBAR</name>
<accession>A0AAD5BT21</accession>
<dbReference type="Proteomes" id="UP001206925">
    <property type="component" value="Unassembled WGS sequence"/>
</dbReference>
<keyword evidence="3" id="KW-1185">Reference proteome</keyword>
<protein>
    <submittedName>
        <fullName evidence="2">Uncharacterized protein</fullName>
    </submittedName>
</protein>
<proteinExistence type="predicted"/>
<comment type="caution">
    <text evidence="2">The sequence shown here is derived from an EMBL/GenBank/DDBJ whole genome shotgun (WGS) entry which is preliminary data.</text>
</comment>
<dbReference type="AlphaFoldDB" id="A0AAD5BT21"/>
<sequence>KFPPPWRSQNENLLRRVNYFLLSPALNFTLKTYLLPKINPSFYSTHTSLRFSTRSKNSSPPSEAEPLLHDSRSAQFVSEPVSMPSAPTVKEATCDYECDPYFVKRCQGQSLRRHTNDYEKSRMLRIQENQKKLQALGVKNIDKSLTSLTESDKTKKNKKK</sequence>
<feature type="region of interest" description="Disordered" evidence="1">
    <location>
        <begin position="141"/>
        <end position="160"/>
    </location>
</feature>
<evidence type="ECO:0000256" key="1">
    <source>
        <dbReference type="SAM" id="MobiDB-lite"/>
    </source>
</evidence>
<evidence type="ECO:0000313" key="2">
    <source>
        <dbReference type="EMBL" id="KAI7728955.1"/>
    </source>
</evidence>
<organism evidence="2 3">
    <name type="scientific">Ambrosia artemisiifolia</name>
    <name type="common">Common ragweed</name>
    <dbReference type="NCBI Taxonomy" id="4212"/>
    <lineage>
        <taxon>Eukaryota</taxon>
        <taxon>Viridiplantae</taxon>
        <taxon>Streptophyta</taxon>
        <taxon>Embryophyta</taxon>
        <taxon>Tracheophyta</taxon>
        <taxon>Spermatophyta</taxon>
        <taxon>Magnoliopsida</taxon>
        <taxon>eudicotyledons</taxon>
        <taxon>Gunneridae</taxon>
        <taxon>Pentapetalae</taxon>
        <taxon>asterids</taxon>
        <taxon>campanulids</taxon>
        <taxon>Asterales</taxon>
        <taxon>Asteraceae</taxon>
        <taxon>Asteroideae</taxon>
        <taxon>Heliantheae alliance</taxon>
        <taxon>Heliantheae</taxon>
        <taxon>Ambrosia</taxon>
    </lineage>
</organism>
<feature type="non-terminal residue" evidence="2">
    <location>
        <position position="160"/>
    </location>
</feature>
<gene>
    <name evidence="2" type="ORF">M8C21_026434</name>
</gene>
<evidence type="ECO:0000313" key="3">
    <source>
        <dbReference type="Proteomes" id="UP001206925"/>
    </source>
</evidence>